<evidence type="ECO:0000256" key="3">
    <source>
        <dbReference type="ARBA" id="ARBA00022989"/>
    </source>
</evidence>
<evidence type="ECO:0000256" key="1">
    <source>
        <dbReference type="ARBA" id="ARBA00004141"/>
    </source>
</evidence>
<feature type="transmembrane region" description="Helical" evidence="5">
    <location>
        <begin position="47"/>
        <end position="71"/>
    </location>
</feature>
<name>A0A1X0S117_RHIZD</name>
<comment type="subcellular location">
    <subcellularLocation>
        <location evidence="1">Membrane</location>
        <topology evidence="1">Multi-pass membrane protein</topology>
    </subcellularLocation>
</comment>
<evidence type="ECO:0000256" key="2">
    <source>
        <dbReference type="ARBA" id="ARBA00022692"/>
    </source>
</evidence>
<dbReference type="Pfam" id="PF00335">
    <property type="entry name" value="Tetraspanin"/>
    <property type="match status" value="1"/>
</dbReference>
<accession>A0A1X0S117</accession>
<gene>
    <name evidence="6" type="ORF">BCV71DRAFT_291230</name>
</gene>
<feature type="transmembrane region" description="Helical" evidence="5">
    <location>
        <begin position="83"/>
        <end position="103"/>
    </location>
</feature>
<organism evidence="6 7">
    <name type="scientific">Rhizopus microsporus</name>
    <dbReference type="NCBI Taxonomy" id="58291"/>
    <lineage>
        <taxon>Eukaryota</taxon>
        <taxon>Fungi</taxon>
        <taxon>Fungi incertae sedis</taxon>
        <taxon>Mucoromycota</taxon>
        <taxon>Mucoromycotina</taxon>
        <taxon>Mucoromycetes</taxon>
        <taxon>Mucorales</taxon>
        <taxon>Mucorineae</taxon>
        <taxon>Rhizopodaceae</taxon>
        <taxon>Rhizopus</taxon>
    </lineage>
</organism>
<sequence length="278" mass="31922">MEERMLYIRSQGKTLRRYMSTFHSFIMFIGLFIISIGAYHINSTISLTISLFFLVLGGMMTITSFIGLFGAQLEHTGFLNTYNGLHAIILVFELVIISIAYNYRSQILDPYASILWDFFIEHDPQFVMNTEQLLQCCGYQSITDRALPANCSLSLNTNIGCKYSIISLIKRWHQWIILILIFLLILQSTILVLSIVLDIIVERQIREEERYLTLLKQSNHNYWLGHHSNHEGPSTNSGYFGRHRASLHTQKSNNSSTFIPKYGSTPSTSSATFYQVHS</sequence>
<evidence type="ECO:0000256" key="5">
    <source>
        <dbReference type="SAM" id="Phobius"/>
    </source>
</evidence>
<proteinExistence type="predicted"/>
<dbReference type="Proteomes" id="UP000242381">
    <property type="component" value="Unassembled WGS sequence"/>
</dbReference>
<evidence type="ECO:0000256" key="4">
    <source>
        <dbReference type="ARBA" id="ARBA00023136"/>
    </source>
</evidence>
<dbReference type="EMBL" id="KV921342">
    <property type="protein sequence ID" value="ORE17970.1"/>
    <property type="molecule type" value="Genomic_DNA"/>
</dbReference>
<evidence type="ECO:0000313" key="6">
    <source>
        <dbReference type="EMBL" id="ORE17970.1"/>
    </source>
</evidence>
<keyword evidence="4 5" id="KW-0472">Membrane</keyword>
<evidence type="ECO:0000313" key="7">
    <source>
        <dbReference type="Proteomes" id="UP000242381"/>
    </source>
</evidence>
<feature type="transmembrane region" description="Helical" evidence="5">
    <location>
        <begin position="175"/>
        <end position="201"/>
    </location>
</feature>
<dbReference type="VEuPathDB" id="FungiDB:BCV72DRAFT_307136"/>
<dbReference type="OMA" id="REEETYM"/>
<feature type="transmembrane region" description="Helical" evidence="5">
    <location>
        <begin position="21"/>
        <end position="41"/>
    </location>
</feature>
<keyword evidence="3 5" id="KW-1133">Transmembrane helix</keyword>
<reference evidence="6 7" key="1">
    <citation type="journal article" date="2016" name="Proc. Natl. Acad. Sci. U.S.A.">
        <title>Lipid metabolic changes in an early divergent fungus govern the establishment of a mutualistic symbiosis with endobacteria.</title>
        <authorList>
            <person name="Lastovetsky O.A."/>
            <person name="Gaspar M.L."/>
            <person name="Mondo S.J."/>
            <person name="LaButti K.M."/>
            <person name="Sandor L."/>
            <person name="Grigoriev I.V."/>
            <person name="Henry S.A."/>
            <person name="Pawlowska T.E."/>
        </authorList>
    </citation>
    <scope>NUCLEOTIDE SEQUENCE [LARGE SCALE GENOMIC DNA]</scope>
    <source>
        <strain evidence="6 7">ATCC 11559</strain>
    </source>
</reference>
<dbReference type="AlphaFoldDB" id="A0A1X0S117"/>
<dbReference type="InterPro" id="IPR018499">
    <property type="entry name" value="Tetraspanin/Peripherin"/>
</dbReference>
<protein>
    <submittedName>
        <fullName evidence="6">Uncharacterized protein</fullName>
    </submittedName>
</protein>
<dbReference type="GO" id="GO:0016020">
    <property type="term" value="C:membrane"/>
    <property type="evidence" value="ECO:0007669"/>
    <property type="project" value="UniProtKB-SubCell"/>
</dbReference>
<keyword evidence="2 5" id="KW-0812">Transmembrane</keyword>